<dbReference type="SMART" id="SM00380">
    <property type="entry name" value="AP2"/>
    <property type="match status" value="1"/>
</dbReference>
<name>A0AAD8R0E6_LOLMU</name>
<feature type="region of interest" description="Disordered" evidence="6">
    <location>
        <begin position="163"/>
        <end position="202"/>
    </location>
</feature>
<feature type="compositionally biased region" description="Low complexity" evidence="6">
    <location>
        <begin position="163"/>
        <end position="172"/>
    </location>
</feature>
<dbReference type="GO" id="GO:0005634">
    <property type="term" value="C:nucleus"/>
    <property type="evidence" value="ECO:0007669"/>
    <property type="project" value="UniProtKB-SubCell"/>
</dbReference>
<dbReference type="GO" id="GO:0003700">
    <property type="term" value="F:DNA-binding transcription factor activity"/>
    <property type="evidence" value="ECO:0007669"/>
    <property type="project" value="InterPro"/>
</dbReference>
<dbReference type="Proteomes" id="UP001231189">
    <property type="component" value="Unassembled WGS sequence"/>
</dbReference>
<dbReference type="Gene3D" id="3.30.730.10">
    <property type="entry name" value="AP2/ERF domain"/>
    <property type="match status" value="1"/>
</dbReference>
<evidence type="ECO:0000256" key="2">
    <source>
        <dbReference type="ARBA" id="ARBA00023015"/>
    </source>
</evidence>
<evidence type="ECO:0000256" key="3">
    <source>
        <dbReference type="ARBA" id="ARBA00023125"/>
    </source>
</evidence>
<proteinExistence type="predicted"/>
<protein>
    <recommendedName>
        <fullName evidence="7">AP2/ERF domain-containing protein</fullName>
    </recommendedName>
</protein>
<evidence type="ECO:0000313" key="8">
    <source>
        <dbReference type="EMBL" id="KAK1611502.1"/>
    </source>
</evidence>
<dbReference type="InterPro" id="IPR001471">
    <property type="entry name" value="AP2/ERF_dom"/>
</dbReference>
<keyword evidence="9" id="KW-1185">Reference proteome</keyword>
<keyword evidence="4" id="KW-0804">Transcription</keyword>
<keyword evidence="2" id="KW-0805">Transcription regulation</keyword>
<evidence type="ECO:0000256" key="6">
    <source>
        <dbReference type="SAM" id="MobiDB-lite"/>
    </source>
</evidence>
<dbReference type="EMBL" id="JAUUTY010000007">
    <property type="protein sequence ID" value="KAK1611502.1"/>
    <property type="molecule type" value="Genomic_DNA"/>
</dbReference>
<evidence type="ECO:0000313" key="9">
    <source>
        <dbReference type="Proteomes" id="UP001231189"/>
    </source>
</evidence>
<sequence>MAARMRRDIEAVDRSEVGELMAEAKEWHRIAAEVAAGRDTYRGVRKLPSGKYAAEFSDPSTRVLLWLGTYDTALVAACAHDIKARSLHGDKATTNFAYPPPPDLVAAVEAVIRHRCYAYPPPPEPSFYDVAVAAFRRFCDLSNLVGQSIHILEPASSAETCFSSTGDSASSSTNRPMLKKPKVVARPTTPTRSTDQDCEIAGDNFTEQADAAL</sequence>
<comment type="subcellular location">
    <subcellularLocation>
        <location evidence="1">Nucleus</location>
    </subcellularLocation>
</comment>
<comment type="caution">
    <text evidence="8">The sequence shown here is derived from an EMBL/GenBank/DDBJ whole genome shotgun (WGS) entry which is preliminary data.</text>
</comment>
<dbReference type="InterPro" id="IPR016177">
    <property type="entry name" value="DNA-bd_dom_sf"/>
</dbReference>
<evidence type="ECO:0000256" key="5">
    <source>
        <dbReference type="ARBA" id="ARBA00023242"/>
    </source>
</evidence>
<accession>A0AAD8R0E6</accession>
<keyword evidence="5" id="KW-0539">Nucleus</keyword>
<evidence type="ECO:0000259" key="7">
    <source>
        <dbReference type="PROSITE" id="PS51032"/>
    </source>
</evidence>
<gene>
    <name evidence="8" type="ORF">QYE76_035175</name>
</gene>
<dbReference type="SUPFAM" id="SSF54171">
    <property type="entry name" value="DNA-binding domain"/>
    <property type="match status" value="1"/>
</dbReference>
<dbReference type="InterPro" id="IPR036955">
    <property type="entry name" value="AP2/ERF_dom_sf"/>
</dbReference>
<feature type="domain" description="AP2/ERF" evidence="7">
    <location>
        <begin position="40"/>
        <end position="97"/>
    </location>
</feature>
<dbReference type="PRINTS" id="PR00367">
    <property type="entry name" value="ETHRSPELEMNT"/>
</dbReference>
<dbReference type="GO" id="GO:0003677">
    <property type="term" value="F:DNA binding"/>
    <property type="evidence" value="ECO:0007669"/>
    <property type="project" value="UniProtKB-KW"/>
</dbReference>
<reference evidence="8" key="1">
    <citation type="submission" date="2023-07" db="EMBL/GenBank/DDBJ databases">
        <title>A chromosome-level genome assembly of Lolium multiflorum.</title>
        <authorList>
            <person name="Chen Y."/>
            <person name="Copetti D."/>
            <person name="Kolliker R."/>
            <person name="Studer B."/>
        </authorList>
    </citation>
    <scope>NUCLEOTIDE SEQUENCE</scope>
    <source>
        <strain evidence="8">02402/16</strain>
        <tissue evidence="8">Leaf</tissue>
    </source>
</reference>
<keyword evidence="3" id="KW-0238">DNA-binding</keyword>
<dbReference type="PANTHER" id="PTHR31677:SF245">
    <property type="entry name" value="ETHYLENE-RESPONSIVE TRANSCRIPTION FACTOR ESR1"/>
    <property type="match status" value="1"/>
</dbReference>
<evidence type="ECO:0000256" key="1">
    <source>
        <dbReference type="ARBA" id="ARBA00004123"/>
    </source>
</evidence>
<dbReference type="PANTHER" id="PTHR31677">
    <property type="entry name" value="AP2 DOMAIN CLASS TRANSCRIPTION FACTOR"/>
    <property type="match status" value="1"/>
</dbReference>
<dbReference type="CDD" id="cd00018">
    <property type="entry name" value="AP2"/>
    <property type="match status" value="1"/>
</dbReference>
<organism evidence="8 9">
    <name type="scientific">Lolium multiflorum</name>
    <name type="common">Italian ryegrass</name>
    <name type="synonym">Lolium perenne subsp. multiflorum</name>
    <dbReference type="NCBI Taxonomy" id="4521"/>
    <lineage>
        <taxon>Eukaryota</taxon>
        <taxon>Viridiplantae</taxon>
        <taxon>Streptophyta</taxon>
        <taxon>Embryophyta</taxon>
        <taxon>Tracheophyta</taxon>
        <taxon>Spermatophyta</taxon>
        <taxon>Magnoliopsida</taxon>
        <taxon>Liliopsida</taxon>
        <taxon>Poales</taxon>
        <taxon>Poaceae</taxon>
        <taxon>BOP clade</taxon>
        <taxon>Pooideae</taxon>
        <taxon>Poodae</taxon>
        <taxon>Poeae</taxon>
        <taxon>Poeae Chloroplast Group 2 (Poeae type)</taxon>
        <taxon>Loliodinae</taxon>
        <taxon>Loliinae</taxon>
        <taxon>Lolium</taxon>
    </lineage>
</organism>
<evidence type="ECO:0000256" key="4">
    <source>
        <dbReference type="ARBA" id="ARBA00023163"/>
    </source>
</evidence>
<dbReference type="PROSITE" id="PS51032">
    <property type="entry name" value="AP2_ERF"/>
    <property type="match status" value="1"/>
</dbReference>
<dbReference type="AlphaFoldDB" id="A0AAD8R0E6"/>